<comment type="caution">
    <text evidence="1">The sequence shown here is derived from an EMBL/GenBank/DDBJ whole genome shotgun (WGS) entry which is preliminary data.</text>
</comment>
<proteinExistence type="predicted"/>
<protein>
    <submittedName>
        <fullName evidence="1">Uncharacterized protein</fullName>
    </submittedName>
</protein>
<dbReference type="Proteomes" id="UP000823927">
    <property type="component" value="Unassembled WGS sequence"/>
</dbReference>
<name>A0A9D1F2Y6_9FIRM</name>
<accession>A0A9D1F2Y6</accession>
<dbReference type="AlphaFoldDB" id="A0A9D1F2Y6"/>
<sequence length="130" mass="15489">MAFDNERYKTDVEYMKTFYPPMAREILACVTQVCDREEYEGSPMFDEFFDRVRFLKMADEVYQMAAYMENMYRPVLEEDEALAPGGHCVSCRGTDSWLKNLIAVTLIGEIHYRRWRYFSRKQVTPSPAWH</sequence>
<evidence type="ECO:0000313" key="1">
    <source>
        <dbReference type="EMBL" id="HIS46451.1"/>
    </source>
</evidence>
<organism evidence="1 2">
    <name type="scientific">Candidatus Scybalocola faecigallinarum</name>
    <dbReference type="NCBI Taxonomy" id="2840941"/>
    <lineage>
        <taxon>Bacteria</taxon>
        <taxon>Bacillati</taxon>
        <taxon>Bacillota</taxon>
        <taxon>Clostridia</taxon>
        <taxon>Lachnospirales</taxon>
        <taxon>Lachnospiraceae</taxon>
        <taxon>Lachnospiraceae incertae sedis</taxon>
        <taxon>Candidatus Scybalocola (ex Gilroy et al. 2021)</taxon>
    </lineage>
</organism>
<evidence type="ECO:0000313" key="2">
    <source>
        <dbReference type="Proteomes" id="UP000823927"/>
    </source>
</evidence>
<reference evidence="1" key="1">
    <citation type="submission" date="2020-10" db="EMBL/GenBank/DDBJ databases">
        <authorList>
            <person name="Gilroy R."/>
        </authorList>
    </citation>
    <scope>NUCLEOTIDE SEQUENCE</scope>
    <source>
        <strain evidence="1">CHK178-757</strain>
    </source>
</reference>
<dbReference type="EMBL" id="DVIT01000012">
    <property type="protein sequence ID" value="HIS46451.1"/>
    <property type="molecule type" value="Genomic_DNA"/>
</dbReference>
<reference evidence="1" key="2">
    <citation type="journal article" date="2021" name="PeerJ">
        <title>Extensive microbial diversity within the chicken gut microbiome revealed by metagenomics and culture.</title>
        <authorList>
            <person name="Gilroy R."/>
            <person name="Ravi A."/>
            <person name="Getino M."/>
            <person name="Pursley I."/>
            <person name="Horton D.L."/>
            <person name="Alikhan N.F."/>
            <person name="Baker D."/>
            <person name="Gharbi K."/>
            <person name="Hall N."/>
            <person name="Watson M."/>
            <person name="Adriaenssens E.M."/>
            <person name="Foster-Nyarko E."/>
            <person name="Jarju S."/>
            <person name="Secka A."/>
            <person name="Antonio M."/>
            <person name="Oren A."/>
            <person name="Chaudhuri R.R."/>
            <person name="La Ragione R."/>
            <person name="Hildebrand F."/>
            <person name="Pallen M.J."/>
        </authorList>
    </citation>
    <scope>NUCLEOTIDE SEQUENCE</scope>
    <source>
        <strain evidence="1">CHK178-757</strain>
    </source>
</reference>
<gene>
    <name evidence="1" type="ORF">IAB46_02650</name>
</gene>